<feature type="transmembrane region" description="Helical" evidence="1">
    <location>
        <begin position="45"/>
        <end position="65"/>
    </location>
</feature>
<keyword evidence="1" id="KW-0812">Transmembrane</keyword>
<proteinExistence type="predicted"/>
<name>A0ABZ2M0D3_9BACT</name>
<evidence type="ECO:0000313" key="3">
    <source>
        <dbReference type="Proteomes" id="UP001370348"/>
    </source>
</evidence>
<dbReference type="Proteomes" id="UP001370348">
    <property type="component" value="Chromosome"/>
</dbReference>
<dbReference type="RefSeq" id="WP_394826219.1">
    <property type="nucleotide sequence ID" value="NZ_CP089984.1"/>
</dbReference>
<keyword evidence="3" id="KW-1185">Reference proteome</keyword>
<organism evidence="2 3">
    <name type="scientific">Pendulispora albinea</name>
    <dbReference type="NCBI Taxonomy" id="2741071"/>
    <lineage>
        <taxon>Bacteria</taxon>
        <taxon>Pseudomonadati</taxon>
        <taxon>Myxococcota</taxon>
        <taxon>Myxococcia</taxon>
        <taxon>Myxococcales</taxon>
        <taxon>Sorangiineae</taxon>
        <taxon>Pendulisporaceae</taxon>
        <taxon>Pendulispora</taxon>
    </lineage>
</organism>
<protein>
    <submittedName>
        <fullName evidence="2">Uncharacterized protein</fullName>
    </submittedName>
</protein>
<sequence length="95" mass="10744">MKRLSDIFWRFRFSIFFTILYAVAEWGFAQVSFKEGFFTAGSPNLGVFLVGAMAFLLRLGVLFLVPAHLAYRVVELVVSLVLSAKLRAAARQPRE</sequence>
<evidence type="ECO:0000313" key="2">
    <source>
        <dbReference type="EMBL" id="WXB16593.1"/>
    </source>
</evidence>
<gene>
    <name evidence="2" type="ORF">LZC94_04775</name>
</gene>
<reference evidence="2 3" key="1">
    <citation type="submission" date="2021-12" db="EMBL/GenBank/DDBJ databases">
        <title>Discovery of the Pendulisporaceae a myxobacterial family with distinct sporulation behavior and unique specialized metabolism.</title>
        <authorList>
            <person name="Garcia R."/>
            <person name="Popoff A."/>
            <person name="Bader C.D."/>
            <person name="Loehr J."/>
            <person name="Walesch S."/>
            <person name="Walt C."/>
            <person name="Boldt J."/>
            <person name="Bunk B."/>
            <person name="Haeckl F.J.F.P.J."/>
            <person name="Gunesch A.P."/>
            <person name="Birkelbach J."/>
            <person name="Nuebel U."/>
            <person name="Pietschmann T."/>
            <person name="Bach T."/>
            <person name="Mueller R."/>
        </authorList>
    </citation>
    <scope>NUCLEOTIDE SEQUENCE [LARGE SCALE GENOMIC DNA]</scope>
    <source>
        <strain evidence="2 3">MSr11954</strain>
    </source>
</reference>
<keyword evidence="1" id="KW-1133">Transmembrane helix</keyword>
<keyword evidence="1" id="KW-0472">Membrane</keyword>
<accession>A0ABZ2M0D3</accession>
<dbReference type="EMBL" id="CP089984">
    <property type="protein sequence ID" value="WXB16593.1"/>
    <property type="molecule type" value="Genomic_DNA"/>
</dbReference>
<evidence type="ECO:0000256" key="1">
    <source>
        <dbReference type="SAM" id="Phobius"/>
    </source>
</evidence>